<protein>
    <recommendedName>
        <fullName evidence="3">Scaffolding protein</fullName>
    </recommendedName>
</protein>
<feature type="compositionally biased region" description="Polar residues" evidence="1">
    <location>
        <begin position="1"/>
        <end position="11"/>
    </location>
</feature>
<evidence type="ECO:0008006" key="3">
    <source>
        <dbReference type="Google" id="ProtNLM"/>
    </source>
</evidence>
<accession>A0A6J5N327</accession>
<feature type="region of interest" description="Disordered" evidence="1">
    <location>
        <begin position="73"/>
        <end position="96"/>
    </location>
</feature>
<name>A0A6J5N327_9CAUD</name>
<reference evidence="2" key="1">
    <citation type="submission" date="2020-04" db="EMBL/GenBank/DDBJ databases">
        <authorList>
            <person name="Chiriac C."/>
            <person name="Salcher M."/>
            <person name="Ghai R."/>
            <person name="Kavagutti S V."/>
        </authorList>
    </citation>
    <scope>NUCLEOTIDE SEQUENCE</scope>
</reference>
<feature type="region of interest" description="Disordered" evidence="1">
    <location>
        <begin position="1"/>
        <end position="43"/>
    </location>
</feature>
<evidence type="ECO:0000313" key="2">
    <source>
        <dbReference type="EMBL" id="CAB4153118.1"/>
    </source>
</evidence>
<feature type="region of interest" description="Disordered" evidence="1">
    <location>
        <begin position="208"/>
        <end position="232"/>
    </location>
</feature>
<evidence type="ECO:0000256" key="1">
    <source>
        <dbReference type="SAM" id="MobiDB-lite"/>
    </source>
</evidence>
<gene>
    <name evidence="2" type="ORF">UFOVP607_49</name>
</gene>
<organism evidence="2">
    <name type="scientific">uncultured Caudovirales phage</name>
    <dbReference type="NCBI Taxonomy" id="2100421"/>
    <lineage>
        <taxon>Viruses</taxon>
        <taxon>Duplodnaviria</taxon>
        <taxon>Heunggongvirae</taxon>
        <taxon>Uroviricota</taxon>
        <taxon>Caudoviricetes</taxon>
        <taxon>Peduoviridae</taxon>
        <taxon>Maltschvirus</taxon>
        <taxon>Maltschvirus maltsch</taxon>
    </lineage>
</organism>
<feature type="compositionally biased region" description="Basic and acidic residues" evidence="1">
    <location>
        <begin position="76"/>
        <end position="96"/>
    </location>
</feature>
<sequence length="257" mass="29139">MTDQVVEQSTAVEPAIVETETQNTVDVKPEGTAPEGEETKQVEPAKTFTQEEVDALVQKRLLKKEREVLRNVQRQQAEEAQRARIEQEPKREQFRDDEAYLEAKLEQLAEKKAAEKISQLERQKEHEKQSEQFLDRVEKASEKYPDFQQVAGNPNLPINDGMAEFISDSEHGPDVAYYLGEHLSEAAKIAQMSPIKAARELTRIEAELSAKPPVKTSSAPEPITPIGSRGAVKTSLENMSFAEYKKERASMRPSWYR</sequence>
<dbReference type="EMBL" id="LR796581">
    <property type="protein sequence ID" value="CAB4153118.1"/>
    <property type="molecule type" value="Genomic_DNA"/>
</dbReference>
<proteinExistence type="predicted"/>